<dbReference type="PROSITE" id="PS50112">
    <property type="entry name" value="PAS"/>
    <property type="match status" value="1"/>
</dbReference>
<dbReference type="Gene3D" id="3.30.450.20">
    <property type="entry name" value="PAS domain"/>
    <property type="match status" value="1"/>
</dbReference>
<evidence type="ECO:0000256" key="3">
    <source>
        <dbReference type="ARBA" id="ARBA00022630"/>
    </source>
</evidence>
<evidence type="ECO:0000259" key="7">
    <source>
        <dbReference type="PROSITE" id="PS50113"/>
    </source>
</evidence>
<comment type="caution">
    <text evidence="8">The sequence shown here is derived from an EMBL/GenBank/DDBJ whole genome shotgun (WGS) entry which is preliminary data.</text>
</comment>
<dbReference type="CDD" id="cd00130">
    <property type="entry name" value="PAS"/>
    <property type="match status" value="1"/>
</dbReference>
<keyword evidence="1" id="KW-0600">Photoreceptor protein</keyword>
<protein>
    <submittedName>
        <fullName evidence="8">Putative LOV domain-containing protein</fullName>
    </submittedName>
</protein>
<dbReference type="GO" id="GO:0005634">
    <property type="term" value="C:nucleus"/>
    <property type="evidence" value="ECO:0007669"/>
    <property type="project" value="TreeGrafter"/>
</dbReference>
<dbReference type="Proteomes" id="UP000485058">
    <property type="component" value="Unassembled WGS sequence"/>
</dbReference>
<keyword evidence="3" id="KW-0285">Flavoprotein</keyword>
<dbReference type="EMBL" id="BLLF01000873">
    <property type="protein sequence ID" value="GFH15601.1"/>
    <property type="molecule type" value="Genomic_DNA"/>
</dbReference>
<organism evidence="8 9">
    <name type="scientific">Haematococcus lacustris</name>
    <name type="common">Green alga</name>
    <name type="synonym">Haematococcus pluvialis</name>
    <dbReference type="NCBI Taxonomy" id="44745"/>
    <lineage>
        <taxon>Eukaryota</taxon>
        <taxon>Viridiplantae</taxon>
        <taxon>Chlorophyta</taxon>
        <taxon>core chlorophytes</taxon>
        <taxon>Chlorophyceae</taxon>
        <taxon>CS clade</taxon>
        <taxon>Chlamydomonadales</taxon>
        <taxon>Haematococcaceae</taxon>
        <taxon>Haematococcus</taxon>
    </lineage>
</organism>
<dbReference type="InterPro" id="IPR035965">
    <property type="entry name" value="PAS-like_dom_sf"/>
</dbReference>
<keyword evidence="5" id="KW-0157">Chromophore</keyword>
<dbReference type="PROSITE" id="PS50113">
    <property type="entry name" value="PAC"/>
    <property type="match status" value="1"/>
</dbReference>
<evidence type="ECO:0000313" key="9">
    <source>
        <dbReference type="Proteomes" id="UP000485058"/>
    </source>
</evidence>
<dbReference type="InterPro" id="IPR000700">
    <property type="entry name" value="PAS-assoc_C"/>
</dbReference>
<dbReference type="PANTHER" id="PTHR47429">
    <property type="entry name" value="PROTEIN TWIN LOV 1"/>
    <property type="match status" value="1"/>
</dbReference>
<proteinExistence type="predicted"/>
<dbReference type="SUPFAM" id="SSF55785">
    <property type="entry name" value="PYP-like sensor domain (PAS domain)"/>
    <property type="match status" value="1"/>
</dbReference>
<keyword evidence="1" id="KW-0675">Receptor</keyword>
<feature type="domain" description="PAS" evidence="6">
    <location>
        <begin position="11"/>
        <end position="84"/>
    </location>
</feature>
<evidence type="ECO:0000256" key="1">
    <source>
        <dbReference type="ARBA" id="ARBA00022543"/>
    </source>
</evidence>
<name>A0A699Z0R8_HAELA</name>
<gene>
    <name evidence="8" type="ORF">HaLaN_11854</name>
</gene>
<dbReference type="NCBIfam" id="TIGR00229">
    <property type="entry name" value="sensory_box"/>
    <property type="match status" value="1"/>
</dbReference>
<evidence type="ECO:0000259" key="6">
    <source>
        <dbReference type="PROSITE" id="PS50112"/>
    </source>
</evidence>
<reference evidence="8 9" key="1">
    <citation type="submission" date="2020-02" db="EMBL/GenBank/DDBJ databases">
        <title>Draft genome sequence of Haematococcus lacustris strain NIES-144.</title>
        <authorList>
            <person name="Morimoto D."/>
            <person name="Nakagawa S."/>
            <person name="Yoshida T."/>
            <person name="Sawayama S."/>
        </authorList>
    </citation>
    <scope>NUCLEOTIDE SEQUENCE [LARGE SCALE GENOMIC DNA]</scope>
    <source>
        <strain evidence="8 9">NIES-144</strain>
    </source>
</reference>
<dbReference type="Pfam" id="PF13426">
    <property type="entry name" value="PAS_9"/>
    <property type="match status" value="1"/>
</dbReference>
<sequence>DISQQVAEERGQQLRDQALSSCSEGITISDATLPDCPLVYVNDAFCCITGYGREEVLGRNCRFLQGPDTSLEAVAQLRAAVAERRATTVELVNYRKQGLKFWNRLSITPVFDEQGVLVLYIGVQSDIT</sequence>
<feature type="non-terminal residue" evidence="8">
    <location>
        <position position="128"/>
    </location>
</feature>
<dbReference type="InterPro" id="IPR000014">
    <property type="entry name" value="PAS"/>
</dbReference>
<dbReference type="SMART" id="SM00086">
    <property type="entry name" value="PAC"/>
    <property type="match status" value="1"/>
</dbReference>
<keyword evidence="9" id="KW-1185">Reference proteome</keyword>
<keyword evidence="2" id="KW-0716">Sensory transduction</keyword>
<evidence type="ECO:0000256" key="4">
    <source>
        <dbReference type="ARBA" id="ARBA00022643"/>
    </source>
</evidence>
<keyword evidence="4" id="KW-0288">FMN</keyword>
<dbReference type="InterPro" id="IPR001610">
    <property type="entry name" value="PAC"/>
</dbReference>
<dbReference type="PANTHER" id="PTHR47429:SF2">
    <property type="entry name" value="PROTEIN TWIN LOV 1"/>
    <property type="match status" value="1"/>
</dbReference>
<accession>A0A699Z0R8</accession>
<evidence type="ECO:0000256" key="2">
    <source>
        <dbReference type="ARBA" id="ARBA00022606"/>
    </source>
</evidence>
<dbReference type="GO" id="GO:0009637">
    <property type="term" value="P:response to blue light"/>
    <property type="evidence" value="ECO:0007669"/>
    <property type="project" value="UniProtKB-ARBA"/>
</dbReference>
<evidence type="ECO:0000313" key="8">
    <source>
        <dbReference type="EMBL" id="GFH15601.1"/>
    </source>
</evidence>
<dbReference type="AlphaFoldDB" id="A0A699Z0R8"/>
<evidence type="ECO:0000256" key="5">
    <source>
        <dbReference type="ARBA" id="ARBA00022991"/>
    </source>
</evidence>
<feature type="domain" description="PAC" evidence="7">
    <location>
        <begin position="87"/>
        <end position="128"/>
    </location>
</feature>
<dbReference type="GO" id="GO:0009881">
    <property type="term" value="F:photoreceptor activity"/>
    <property type="evidence" value="ECO:0007669"/>
    <property type="project" value="UniProtKB-KW"/>
</dbReference>
<feature type="non-terminal residue" evidence="8">
    <location>
        <position position="1"/>
    </location>
</feature>
<dbReference type="SMART" id="SM00091">
    <property type="entry name" value="PAS"/>
    <property type="match status" value="1"/>
</dbReference>